<feature type="compositionally biased region" description="Basic residues" evidence="1">
    <location>
        <begin position="83"/>
        <end position="96"/>
    </location>
</feature>
<sequence>MSVIQAIAATLVAVAAAGMKPKELMAAVRQKHPEASKKEIVRAAFYALTDNITRQPDGAAALQALAIEERAFTDEDTAQGTAPRKKLKSKKSRHKAKDGGEATA</sequence>
<accession>A0A1S1P9H6</accession>
<evidence type="ECO:0000313" key="2">
    <source>
        <dbReference type="EMBL" id="OHV17252.1"/>
    </source>
</evidence>
<reference evidence="2 3" key="1">
    <citation type="submission" date="2016-10" db="EMBL/GenBank/DDBJ databases">
        <title>Draft genome sequence of Methylobacterium extorquens CP3, a seed endophyte of Crotalaria pumila with plant growth-promoting and metal tolerance properties.</title>
        <authorList>
            <person name="Sanchez-Lopez A.S."/>
            <person name="Van Hamme J.D."/>
            <person name="Thijs S."/>
            <person name="Mcammond B.M."/>
            <person name="Stevens V."/>
            <person name="Gonzalez-Chavez M.D.C."/>
            <person name="Vangronsveld J."/>
        </authorList>
    </citation>
    <scope>NUCLEOTIDE SEQUENCE [LARGE SCALE GENOMIC DNA]</scope>
    <source>
        <strain evidence="2 3">CP3</strain>
    </source>
</reference>
<proteinExistence type="predicted"/>
<comment type="caution">
    <text evidence="2">The sequence shown here is derived from an EMBL/GenBank/DDBJ whole genome shotgun (WGS) entry which is preliminary data.</text>
</comment>
<protein>
    <submittedName>
        <fullName evidence="2">Uncharacterized protein</fullName>
    </submittedName>
</protein>
<dbReference type="EMBL" id="MNAO01000051">
    <property type="protein sequence ID" value="OHV17252.1"/>
    <property type="molecule type" value="Genomic_DNA"/>
</dbReference>
<organism evidence="2 3">
    <name type="scientific">Methylorubrum extorquens</name>
    <name type="common">Methylobacterium dichloromethanicum</name>
    <name type="synonym">Methylobacterium extorquens</name>
    <dbReference type="NCBI Taxonomy" id="408"/>
    <lineage>
        <taxon>Bacteria</taxon>
        <taxon>Pseudomonadati</taxon>
        <taxon>Pseudomonadota</taxon>
        <taxon>Alphaproteobacteria</taxon>
        <taxon>Hyphomicrobiales</taxon>
        <taxon>Methylobacteriaceae</taxon>
        <taxon>Methylorubrum</taxon>
    </lineage>
</organism>
<gene>
    <name evidence="2" type="ORF">BK022_06750</name>
</gene>
<dbReference type="Proteomes" id="UP000180215">
    <property type="component" value="Unassembled WGS sequence"/>
</dbReference>
<evidence type="ECO:0000256" key="1">
    <source>
        <dbReference type="SAM" id="MobiDB-lite"/>
    </source>
</evidence>
<feature type="region of interest" description="Disordered" evidence="1">
    <location>
        <begin position="72"/>
        <end position="104"/>
    </location>
</feature>
<name>A0A1S1P9H6_METEX</name>
<evidence type="ECO:0000313" key="3">
    <source>
        <dbReference type="Proteomes" id="UP000180215"/>
    </source>
</evidence>
<dbReference type="AlphaFoldDB" id="A0A1S1P9H6"/>